<dbReference type="InterPro" id="IPR011050">
    <property type="entry name" value="Pectin_lyase_fold/virulence"/>
</dbReference>
<evidence type="ECO:0000256" key="1">
    <source>
        <dbReference type="ARBA" id="ARBA00022729"/>
    </source>
</evidence>
<dbReference type="InterPro" id="IPR059226">
    <property type="entry name" value="Choice_anch_Q_dom"/>
</dbReference>
<evidence type="ECO:0000256" key="2">
    <source>
        <dbReference type="SAM" id="SignalP"/>
    </source>
</evidence>
<dbReference type="NCBIfam" id="NF041518">
    <property type="entry name" value="choice_anch_Q"/>
    <property type="match status" value="1"/>
</dbReference>
<dbReference type="SUPFAM" id="SSF51126">
    <property type="entry name" value="Pectin lyase-like"/>
    <property type="match status" value="1"/>
</dbReference>
<dbReference type="RefSeq" id="WP_088353538.1">
    <property type="nucleotide sequence ID" value="NZ_CP061813.1"/>
</dbReference>
<reference evidence="4 5" key="1">
    <citation type="journal article" date="2016" name="Int. J. Syst. Evol. Microbiol.">
        <title>Polaribacter haliotis sp. nov., isolated from the gut of abalone Haliotis discus hannai.</title>
        <authorList>
            <person name="Kim Y.O."/>
            <person name="Park I.S."/>
            <person name="Park S."/>
            <person name="Nam B.H."/>
            <person name="Park J.M."/>
            <person name="Kim D.G."/>
            <person name="Yoon J.H."/>
        </authorList>
    </citation>
    <scope>NUCLEOTIDE SEQUENCE [LARGE SCALE GENOMIC DNA]</scope>
    <source>
        <strain evidence="4 5">KCTC 52418</strain>
    </source>
</reference>
<dbReference type="SUPFAM" id="SSF89372">
    <property type="entry name" value="Fucose-specific lectin"/>
    <property type="match status" value="1"/>
</dbReference>
<accession>A0A7L8AH23</accession>
<keyword evidence="1 2" id="KW-0732">Signal</keyword>
<dbReference type="Gene3D" id="2.160.20.10">
    <property type="entry name" value="Single-stranded right-handed beta-helix, Pectin lyase-like"/>
    <property type="match status" value="1"/>
</dbReference>
<protein>
    <submittedName>
        <fullName evidence="4">T9SS type A sorting domain-containing protein</fullName>
    </submittedName>
</protein>
<name>A0A7L8AH23_9FLAO</name>
<evidence type="ECO:0000313" key="4">
    <source>
        <dbReference type="EMBL" id="QOD61313.1"/>
    </source>
</evidence>
<organism evidence="4 5">
    <name type="scientific">Polaribacter haliotis</name>
    <dbReference type="NCBI Taxonomy" id="1888915"/>
    <lineage>
        <taxon>Bacteria</taxon>
        <taxon>Pseudomonadati</taxon>
        <taxon>Bacteroidota</taxon>
        <taxon>Flavobacteriia</taxon>
        <taxon>Flavobacteriales</taxon>
        <taxon>Flavobacteriaceae</taxon>
    </lineage>
</organism>
<dbReference type="AlphaFoldDB" id="A0A7L8AH23"/>
<feature type="domain" description="Secretion system C-terminal sorting" evidence="3">
    <location>
        <begin position="786"/>
        <end position="850"/>
    </location>
</feature>
<dbReference type="InterPro" id="IPR012334">
    <property type="entry name" value="Pectin_lyas_fold"/>
</dbReference>
<sequence>MKLRLLKNLLLFFMIAVCSTYGQTWQLEGNAEFTTAAARVSIAIDNNETPFVAYSDKSSDGKLHIKKFDGTNWIEVGDVASTAGMIPEMIVLRINPVTNQPWVVYKNTSTNKIDLISYDGSNWVDEGTSIGNFQPYSKIVFNIDANGNPVLAAQATTSPSYQIKLRLYAKRSANWVKEKEYTIFSNAYDLGNANTLVISEYYTFANRTRNLLKTLEYDGTTWNQTHGSVKLNSGGDNGYCDGMAAAESGPTNKFLYDYRRGNNAERQLRFENESAITGNNQIPSSNIYGLEYVSVGGKYYVMHYNPSSDLKIYEYSEAANTKTDLNINLNFAGITPSSQIKLNKAKDKLYLAYLDLTSQKVTVKYYTILPPRSVIYVNESAKGANSGNSWTDAYTSLNDALDNADANFSEIWVAKGTYKPHASDRSKAFGLSGLKLFGGFLGNETLKKERDVKTNITILSGDLNSDDTGVEFTTTTRNENSYNVVKVLGSNSEIDGFTIQDGQADGSNADLQEGSAIFINSSLENVTISNCILKNNLVKRGGTIRAVDMSGSLKIENTSIHNNLGLFGTVLYSRANAGKILDIDIINCLIYDNKLNNAGDATSPGVVAWFRQDSNATQNIKVINSTFTANTYISAGNSESTVLNASTGSGGMVNLETSNSIYYGNFSNSNSFLKSLGNSTSQSNANLKAYNCIAQDFMNKVAGTNKANIIANNPEFTDISLKDFTLSSTSPAIDSGDNTKLPASITKDILGNERIFNTTIDMGAFEFGSSPLSLNNVDLLENKITIFPNPANNFINIKTDSNTILVRMFNLLGKQVLKTDAKNIDISNLRKGIYLLKITTENGKQIIRKMLKN</sequence>
<dbReference type="OrthoDB" id="8901262at2"/>
<feature type="signal peptide" evidence="2">
    <location>
        <begin position="1"/>
        <end position="22"/>
    </location>
</feature>
<dbReference type="KEGG" id="phal:H9I45_02380"/>
<keyword evidence="5" id="KW-1185">Reference proteome</keyword>
<gene>
    <name evidence="4" type="ORF">H9I45_02380</name>
</gene>
<dbReference type="Pfam" id="PF18962">
    <property type="entry name" value="Por_Secre_tail"/>
    <property type="match status" value="1"/>
</dbReference>
<dbReference type="InterPro" id="IPR026444">
    <property type="entry name" value="Secre_tail"/>
</dbReference>
<evidence type="ECO:0000259" key="3">
    <source>
        <dbReference type="Pfam" id="PF18962"/>
    </source>
</evidence>
<dbReference type="NCBIfam" id="TIGR04183">
    <property type="entry name" value="Por_Secre_tail"/>
    <property type="match status" value="1"/>
</dbReference>
<feature type="chain" id="PRO_5032650185" evidence="2">
    <location>
        <begin position="23"/>
        <end position="853"/>
    </location>
</feature>
<dbReference type="Proteomes" id="UP000516764">
    <property type="component" value="Chromosome"/>
</dbReference>
<dbReference type="EMBL" id="CP061813">
    <property type="protein sequence ID" value="QOD61313.1"/>
    <property type="molecule type" value="Genomic_DNA"/>
</dbReference>
<evidence type="ECO:0000313" key="5">
    <source>
        <dbReference type="Proteomes" id="UP000516764"/>
    </source>
</evidence>
<proteinExistence type="predicted"/>